<evidence type="ECO:0000313" key="1">
    <source>
        <dbReference type="EMBL" id="CAA9297691.1"/>
    </source>
</evidence>
<gene>
    <name evidence="1" type="ORF">AVDCRST_MAG26-4567</name>
</gene>
<proteinExistence type="predicted"/>
<dbReference type="AlphaFoldDB" id="A0A6J4K7E5"/>
<dbReference type="EMBL" id="CADCTK010001093">
    <property type="protein sequence ID" value="CAA9297691.1"/>
    <property type="molecule type" value="Genomic_DNA"/>
</dbReference>
<dbReference type="Gene3D" id="3.90.1570.10">
    <property type="entry name" value="tt1808, chain A"/>
    <property type="match status" value="1"/>
</dbReference>
<name>A0A6J4K7E5_9CHLR</name>
<organism evidence="1">
    <name type="scientific">uncultured Chloroflexia bacterium</name>
    <dbReference type="NCBI Taxonomy" id="1672391"/>
    <lineage>
        <taxon>Bacteria</taxon>
        <taxon>Bacillati</taxon>
        <taxon>Chloroflexota</taxon>
        <taxon>Chloroflexia</taxon>
        <taxon>environmental samples</taxon>
    </lineage>
</organism>
<accession>A0A6J4K7E5</accession>
<dbReference type="InterPro" id="IPR012296">
    <property type="entry name" value="Nuclease_put_TT1808"/>
</dbReference>
<sequence>MPEYWWVDPGSRTVEVLVLQSSGTYRPVALVEGQAAIPSVQIPNLSFPVDSIFMPLDLRSTLPRS</sequence>
<protein>
    <submittedName>
        <fullName evidence="1">Uncharacterized protein</fullName>
    </submittedName>
</protein>
<reference evidence="1" key="1">
    <citation type="submission" date="2020-02" db="EMBL/GenBank/DDBJ databases">
        <authorList>
            <person name="Meier V. D."/>
        </authorList>
    </citation>
    <scope>NUCLEOTIDE SEQUENCE</scope>
    <source>
        <strain evidence="1">AVDCRST_MAG26</strain>
    </source>
</reference>